<evidence type="ECO:0000313" key="3">
    <source>
        <dbReference type="Proteomes" id="UP000762676"/>
    </source>
</evidence>
<organism evidence="2 3">
    <name type="scientific">Elysia marginata</name>
    <dbReference type="NCBI Taxonomy" id="1093978"/>
    <lineage>
        <taxon>Eukaryota</taxon>
        <taxon>Metazoa</taxon>
        <taxon>Spiralia</taxon>
        <taxon>Lophotrochozoa</taxon>
        <taxon>Mollusca</taxon>
        <taxon>Gastropoda</taxon>
        <taxon>Heterobranchia</taxon>
        <taxon>Euthyneura</taxon>
        <taxon>Panpulmonata</taxon>
        <taxon>Sacoglossa</taxon>
        <taxon>Placobranchoidea</taxon>
        <taxon>Plakobranchidae</taxon>
        <taxon>Elysia</taxon>
    </lineage>
</organism>
<comment type="caution">
    <text evidence="2">The sequence shown here is derived from an EMBL/GenBank/DDBJ whole genome shotgun (WGS) entry which is preliminary data.</text>
</comment>
<name>A0AAV4HGQ2_9GAST</name>
<sequence length="100" mass="11044">MSFDNPESHGGAFPHTQCYSRKRPRRGGWGKSDDAATLSKSSHNPMILLSGESEHRSINGLPPNPPRCFTSWKQYPEATGRTPRTKTPSTHCPARALTVL</sequence>
<reference evidence="2 3" key="1">
    <citation type="journal article" date="2021" name="Elife">
        <title>Chloroplast acquisition without the gene transfer in kleptoplastic sea slugs, Plakobranchus ocellatus.</title>
        <authorList>
            <person name="Maeda T."/>
            <person name="Takahashi S."/>
            <person name="Yoshida T."/>
            <person name="Shimamura S."/>
            <person name="Takaki Y."/>
            <person name="Nagai Y."/>
            <person name="Toyoda A."/>
            <person name="Suzuki Y."/>
            <person name="Arimoto A."/>
            <person name="Ishii H."/>
            <person name="Satoh N."/>
            <person name="Nishiyama T."/>
            <person name="Hasebe M."/>
            <person name="Maruyama T."/>
            <person name="Minagawa J."/>
            <person name="Obokata J."/>
            <person name="Shigenobu S."/>
        </authorList>
    </citation>
    <scope>NUCLEOTIDE SEQUENCE [LARGE SCALE GENOMIC DNA]</scope>
</reference>
<dbReference type="Proteomes" id="UP000762676">
    <property type="component" value="Unassembled WGS sequence"/>
</dbReference>
<evidence type="ECO:0000313" key="2">
    <source>
        <dbReference type="EMBL" id="GFR95795.1"/>
    </source>
</evidence>
<feature type="region of interest" description="Disordered" evidence="1">
    <location>
        <begin position="1"/>
        <end position="100"/>
    </location>
</feature>
<gene>
    <name evidence="2" type="ORF">ElyMa_002703600</name>
</gene>
<evidence type="ECO:0000256" key="1">
    <source>
        <dbReference type="SAM" id="MobiDB-lite"/>
    </source>
</evidence>
<accession>A0AAV4HGQ2</accession>
<keyword evidence="3" id="KW-1185">Reference proteome</keyword>
<dbReference type="EMBL" id="BMAT01005554">
    <property type="protein sequence ID" value="GFR95795.1"/>
    <property type="molecule type" value="Genomic_DNA"/>
</dbReference>
<dbReference type="AlphaFoldDB" id="A0AAV4HGQ2"/>
<proteinExistence type="predicted"/>
<protein>
    <submittedName>
        <fullName evidence="2">Uncharacterized protein</fullName>
    </submittedName>
</protein>